<reference evidence="3 4" key="1">
    <citation type="submission" date="2023-07" db="EMBL/GenBank/DDBJ databases">
        <title>Comparative genomics of wheat-associated soil bacteria to identify genetic determinants of phenazine resistance.</title>
        <authorList>
            <person name="Mouncey N."/>
        </authorList>
    </citation>
    <scope>NUCLEOTIDE SEQUENCE [LARGE SCALE GENOMIC DNA]</scope>
    <source>
        <strain evidence="3 4">B3I12</strain>
    </source>
</reference>
<dbReference type="PANTHER" id="PTHR19959">
    <property type="entry name" value="KINESIN LIGHT CHAIN"/>
    <property type="match status" value="1"/>
</dbReference>
<dbReference type="Gene3D" id="3.40.50.1460">
    <property type="match status" value="1"/>
</dbReference>
<evidence type="ECO:0000256" key="1">
    <source>
        <dbReference type="SAM" id="MobiDB-lite"/>
    </source>
</evidence>
<evidence type="ECO:0000259" key="2">
    <source>
        <dbReference type="Pfam" id="PF13191"/>
    </source>
</evidence>
<dbReference type="SUPFAM" id="SSF48452">
    <property type="entry name" value="TPR-like"/>
    <property type="match status" value="4"/>
</dbReference>
<evidence type="ECO:0000313" key="3">
    <source>
        <dbReference type="EMBL" id="MDQ0747913.1"/>
    </source>
</evidence>
<dbReference type="SMART" id="SM00028">
    <property type="entry name" value="TPR"/>
    <property type="match status" value="9"/>
</dbReference>
<dbReference type="InterPro" id="IPR027417">
    <property type="entry name" value="P-loop_NTPase"/>
</dbReference>
<keyword evidence="4" id="KW-1185">Reference proteome</keyword>
<dbReference type="Proteomes" id="UP001232755">
    <property type="component" value="Unassembled WGS sequence"/>
</dbReference>
<accession>A0ABU0QKK4</accession>
<evidence type="ECO:0000313" key="4">
    <source>
        <dbReference type="Proteomes" id="UP001232755"/>
    </source>
</evidence>
<dbReference type="RefSeq" id="WP_307174718.1">
    <property type="nucleotide sequence ID" value="NZ_JAUSYP010000001.1"/>
</dbReference>
<dbReference type="EMBL" id="JAUSYP010000001">
    <property type="protein sequence ID" value="MDQ0747913.1"/>
    <property type="molecule type" value="Genomic_DNA"/>
</dbReference>
<dbReference type="InterPro" id="IPR011990">
    <property type="entry name" value="TPR-like_helical_dom_sf"/>
</dbReference>
<dbReference type="SUPFAM" id="SSF52540">
    <property type="entry name" value="P-loop containing nucleoside triphosphate hydrolases"/>
    <property type="match status" value="1"/>
</dbReference>
<gene>
    <name evidence="3" type="ORF">QF034_002144</name>
</gene>
<feature type="region of interest" description="Disordered" evidence="1">
    <location>
        <begin position="344"/>
        <end position="367"/>
    </location>
</feature>
<dbReference type="Gene3D" id="1.25.40.10">
    <property type="entry name" value="Tetratricopeptide repeat domain"/>
    <property type="match status" value="4"/>
</dbReference>
<organism evidence="3 4">
    <name type="scientific">Streptomyces africanus</name>
    <dbReference type="NCBI Taxonomy" id="231024"/>
    <lineage>
        <taxon>Bacteria</taxon>
        <taxon>Bacillati</taxon>
        <taxon>Actinomycetota</taxon>
        <taxon>Actinomycetes</taxon>
        <taxon>Kitasatosporales</taxon>
        <taxon>Streptomycetaceae</taxon>
        <taxon>Streptomyces</taxon>
    </lineage>
</organism>
<dbReference type="Pfam" id="PF13374">
    <property type="entry name" value="TPR_10"/>
    <property type="match status" value="3"/>
</dbReference>
<dbReference type="InterPro" id="IPR041664">
    <property type="entry name" value="AAA_16"/>
</dbReference>
<dbReference type="Pfam" id="PF13191">
    <property type="entry name" value="AAA_16"/>
    <property type="match status" value="1"/>
</dbReference>
<proteinExistence type="predicted"/>
<sequence>MSEVPGRSASSAATGPFTATALCVVCESYEGAPVSRRLAGAREQMLRIAQRLRRLGFAVRVIGQHEDPDLAAFKREKEEWRAFWRREGGNGPALILWSGHGELVDGRDLRLVLGDLKLTGDPSERTMLLRDHGVTAQQLVGTALASGADQILLLVDTCHAGAGLAPGVETALEHLGRTSLPEGRSKWLGAMASCRAGELSEGYGPLLEAVARALAEGPRTDRYLSAWSVHNELVTGADLMAAVRSQWDADGQTPQKVTVGDERPAFPNPRSEPGAPAALVEHLVLAARGVGHREEGWFFTGRRRVLGRIVAWLETGDPGLFLVTGPAGCGKSAVLGRIATLADPQARQEAERQEALRGGDPDPGVRDPRSFAAVHLRGLDALRAAAELAARLRLDQPRSVDAFRAALRELPVPPVVVLDGLDEVPAEHTQEVIEELVFPLSRMLPVLVGSRERPFLSKLANGETLPQALQRYIGMGVVTVDLEREPDTRADIAAYVRRRCEAAEVDGSRVAGALAERATEADGGFLFARLVTGFLISRLREGVVRESDLLAGLPESVEAAFEEDLRSGPVRVRDDGTELASAARDLLTALAWAAGHGMPAGGVWEAVASALGDAVYDEDDVHWVLSAYGRYIVEDGAESQAVYRLYHREFVTHLRGRGGPGGAGAGLVVCRTVVDLVRRDARVGDWSAVDPYLLMWLPRHAVWAGQPGIDMLRAIVEWDGKALPLLAVALHDLAAFLSVEGRHETALALSYEAAELFSGLAEADPGTHGAVFASSLFNIAATLNLSGARQAAIEPLSMAVRIRREVARTDPGLLPDLAASLNEFGALLAWAGDDRAALEAGLESVTVRRELARTDPAAHQRDLARALTHLSNHLANNGDSRAALTTAREAVQLHAGLAEADPSAHLPGLAAALHTLAGRLADSGDHRAALETADRAVRIRCDLARADPAAHLAELASSVHNFAMLLAGNGDHPAALTAAQEAAHLYTRLARTDPVTHLPGLAHALNNLAIRLADNGDLQGAIGPAQEAVRIHRELVRVNPTAHLPDLATSLNTLAAGLARNGDRQAAVETIEEAVDIRRELAEGNPTAHLPALAMALNNLAGHLSRNGSPQSAIEPARESVGIRRVLAEADPAAYLPGLAFALNNLASHLADTSDAAAALETARESVCIKRELARAHPAAHLPGLAGTLSNLAGYLTRTGDREAALATSREAVQIYTEVTGTNRAAHLPDFAMALNNLASHLADNGDHPAALTTAREAVHLYTELTGTNRAAHLPGLAQALYGLALRLAENGEDRAAVGSARESFELRLELVRTNPAAHFSGLVTSLNNLADQLARSGDVDEALRLFSDTTCAIARDHPGAGHLVESECGVFQLRLPDRASKAAGLRRLIGVLVRDTDEVPDSIAVRVRDKLRTFIQEDPDRLSLFEEVWRHETSTALPDWIRIRAEVLTAVDAWLEAATWSESHDFWTRHADVLSSDEASAALAERAVFTFVADQHIALRLRILSEGAAPVFRRLHVEDAVLDWVDREPLKASRLFFQENADFLLDEHADAVLQDIGSAAHSALVHMARTEGIDTAYERVQKRESLQRYVERAVADGDAAALTAASALELDVYGDALSSRAHAQAATLLTGEGEVPAPDAPVADAPPETRTRLLTELAALSARPGQDPAPWLRLIQSLTQPQDGA</sequence>
<feature type="compositionally biased region" description="Basic and acidic residues" evidence="1">
    <location>
        <begin position="346"/>
        <end position="367"/>
    </location>
</feature>
<dbReference type="InterPro" id="IPR019734">
    <property type="entry name" value="TPR_rpt"/>
</dbReference>
<name>A0ABU0QKK4_9ACTN</name>
<dbReference type="PANTHER" id="PTHR19959:SF119">
    <property type="entry name" value="FUNGAL LIPASE-LIKE DOMAIN-CONTAINING PROTEIN"/>
    <property type="match status" value="1"/>
</dbReference>
<comment type="caution">
    <text evidence="3">The sequence shown here is derived from an EMBL/GenBank/DDBJ whole genome shotgun (WGS) entry which is preliminary data.</text>
</comment>
<protein>
    <recommendedName>
        <fullName evidence="2">Orc1-like AAA ATPase domain-containing protein</fullName>
    </recommendedName>
</protein>
<feature type="domain" description="Orc1-like AAA ATPase" evidence="2">
    <location>
        <begin position="299"/>
        <end position="447"/>
    </location>
</feature>